<keyword evidence="1" id="KW-0472">Membrane</keyword>
<keyword evidence="1" id="KW-0812">Transmembrane</keyword>
<evidence type="ECO:0000313" key="2">
    <source>
        <dbReference type="EMBL" id="AGA66636.1"/>
    </source>
</evidence>
<organism evidence="2 3">
    <name type="scientific">Brachyspira pilosicoli P43/6/78</name>
    <dbReference type="NCBI Taxonomy" id="1042417"/>
    <lineage>
        <taxon>Bacteria</taxon>
        <taxon>Pseudomonadati</taxon>
        <taxon>Spirochaetota</taxon>
        <taxon>Spirochaetia</taxon>
        <taxon>Brachyspirales</taxon>
        <taxon>Brachyspiraceae</taxon>
        <taxon>Brachyspira</taxon>
    </lineage>
</organism>
<protein>
    <submittedName>
        <fullName evidence="2">Uncharacterized protein</fullName>
    </submittedName>
</protein>
<feature type="transmembrane region" description="Helical" evidence="1">
    <location>
        <begin position="40"/>
        <end position="58"/>
    </location>
</feature>
<sequence>MAREVYDPKKPELEFYNVKPPHTPKMPKIPRTTNIFSRRWFMLLYGGFLTVVVVLFFANRAGLFDNIEFFRKFRAPITSKINNIDSKNPEVVVATIEVNNFNYTNSNTIEELKASVSLYNNKKLIFTGNDKFYNVMFPVGQRIGFRMPFDKNYWKKANRMLIILDIDDNFTHSNFVRIRR</sequence>
<reference evidence="2 3" key="1">
    <citation type="journal article" date="2013" name="Genome Announc.">
        <title>Complete Genome Sequence of the Porcine Strain Brachyspira pilosicoli P43/6/78(T.).</title>
        <authorList>
            <person name="Lin C."/>
            <person name="den Bakker H.C."/>
            <person name="Suzuki H."/>
            <person name="Lefebure T."/>
            <person name="Ponnala L."/>
            <person name="Sun Q."/>
            <person name="Stanhope M.J."/>
            <person name="Wiedmann M."/>
            <person name="Duhamel G.E."/>
        </authorList>
    </citation>
    <scope>NUCLEOTIDE SEQUENCE [LARGE SCALE GENOMIC DNA]</scope>
    <source>
        <strain evidence="2 3">P43/6/78</strain>
    </source>
</reference>
<accession>A0A3B6VL81</accession>
<evidence type="ECO:0000313" key="3">
    <source>
        <dbReference type="Proteomes" id="UP000010793"/>
    </source>
</evidence>
<evidence type="ECO:0000256" key="1">
    <source>
        <dbReference type="SAM" id="Phobius"/>
    </source>
</evidence>
<dbReference type="EMBL" id="CP002873">
    <property type="protein sequence ID" value="AGA66636.1"/>
    <property type="molecule type" value="Genomic_DNA"/>
</dbReference>
<dbReference type="RefSeq" id="WP_014932412.1">
    <property type="nucleotide sequence ID" value="NC_019908.1"/>
</dbReference>
<keyword evidence="3" id="KW-1185">Reference proteome</keyword>
<proteinExistence type="predicted"/>
<gene>
    <name evidence="2" type="ORF">BPP43_07020</name>
</gene>
<name>A0A3B6VL81_BRAPL</name>
<dbReference type="AlphaFoldDB" id="A0A3B6VL81"/>
<keyword evidence="1" id="KW-1133">Transmembrane helix</keyword>
<dbReference type="Proteomes" id="UP000010793">
    <property type="component" value="Chromosome"/>
</dbReference>
<dbReference type="KEGG" id="bpip:BPP43_07020"/>